<organism evidence="2 3">
    <name type="scientific">Candidatus Chlamydia sanziniae</name>
    <dbReference type="NCBI Taxonomy" id="1806891"/>
    <lineage>
        <taxon>Bacteria</taxon>
        <taxon>Pseudomonadati</taxon>
        <taxon>Chlamydiota</taxon>
        <taxon>Chlamydiia</taxon>
        <taxon>Chlamydiales</taxon>
        <taxon>Chlamydiaceae</taxon>
        <taxon>Chlamydia/Chlamydophila group</taxon>
        <taxon>Chlamydia</taxon>
    </lineage>
</organism>
<feature type="transmembrane region" description="Helical" evidence="1">
    <location>
        <begin position="39"/>
        <end position="62"/>
    </location>
</feature>
<dbReference type="Proteomes" id="UP000078162">
    <property type="component" value="Chromosome"/>
</dbReference>
<keyword evidence="1" id="KW-0472">Membrane</keyword>
<accession>A0A1A9HWW3</accession>
<keyword evidence="1" id="KW-0812">Transmembrane</keyword>
<keyword evidence="3" id="KW-1185">Reference proteome</keyword>
<keyword evidence="1" id="KW-1133">Transmembrane helix</keyword>
<dbReference type="RefSeq" id="WP_066482716.1">
    <property type="nucleotide sequence ID" value="NZ_CP014639.1"/>
</dbReference>
<evidence type="ECO:0000313" key="2">
    <source>
        <dbReference type="EMBL" id="ANH78931.1"/>
    </source>
</evidence>
<proteinExistence type="predicted"/>
<reference evidence="2 3" key="1">
    <citation type="submission" date="2016-03" db="EMBL/GenBank/DDBJ databases">
        <title>Culture-independent genomics supports pathogen discovery for uncultivable bacteria within the genus Chlamydia.</title>
        <authorList>
            <person name="Taylor-Brown A."/>
            <person name="Bachmann N.L."/>
            <person name="Borel N."/>
            <person name="Polkinghorne A."/>
        </authorList>
    </citation>
    <scope>NUCLEOTIDE SEQUENCE [LARGE SCALE GENOMIC DNA]</scope>
    <source>
        <strain evidence="2 3">2742-308</strain>
    </source>
</reference>
<sequence length="237" mass="25810">MSCFQFAKTVLFGLGSFNCSAEAIPSFRTEHKAEDIARVVFAFFLYIVAKTVLVVGILATAFSSSIGIAAGFFSIVFGLALFVWAVVLVCGFLGLLPKDKNLDSAIVKGSLMKNKFQKSSKLDFFQSDSQEVLKSQEEKADVESDTSSVLPIPVASASSFFLSSKTDLDLVIQETTADSALDEYLLEVEDSSDEEMKVKLLELEKLGNEYTSYFNGDCKTEDSAGSDAIELKEGHFS</sequence>
<dbReference type="PATRIC" id="fig|1806891.3.peg.755"/>
<feature type="transmembrane region" description="Helical" evidence="1">
    <location>
        <begin position="69"/>
        <end position="96"/>
    </location>
</feature>
<dbReference type="OrthoDB" id="18067at2"/>
<evidence type="ECO:0000313" key="3">
    <source>
        <dbReference type="Proteomes" id="UP000078162"/>
    </source>
</evidence>
<dbReference type="AlphaFoldDB" id="A0A1A9HWW3"/>
<dbReference type="STRING" id="1806891.Cs308_0761"/>
<gene>
    <name evidence="2" type="ORF">Cs308_0761</name>
</gene>
<protein>
    <submittedName>
        <fullName evidence="2">Uncharacterized protein</fullName>
    </submittedName>
</protein>
<dbReference type="EMBL" id="CP014639">
    <property type="protein sequence ID" value="ANH78931.1"/>
    <property type="molecule type" value="Genomic_DNA"/>
</dbReference>
<dbReference type="KEGG" id="csaz:Cs308_0761"/>
<name>A0A1A9HWW3_9CHLA</name>
<evidence type="ECO:0000256" key="1">
    <source>
        <dbReference type="SAM" id="Phobius"/>
    </source>
</evidence>